<name>A0A6J5R556_9CAUD</name>
<sequence>MSDNIMAERLRAIADRTSDEGDRTFLHMAANSMSFLEIQNERLTAKLLSIAGQEDYK</sequence>
<protein>
    <submittedName>
        <fullName evidence="3">Uncharacterized protein</fullName>
    </submittedName>
</protein>
<proteinExistence type="predicted"/>
<dbReference type="EMBL" id="LR796488">
    <property type="protein sequence ID" value="CAB4147168.1"/>
    <property type="molecule type" value="Genomic_DNA"/>
</dbReference>
<evidence type="ECO:0000313" key="1">
    <source>
        <dbReference type="EMBL" id="CAB4147168.1"/>
    </source>
</evidence>
<dbReference type="EMBL" id="LR797500">
    <property type="protein sequence ID" value="CAB4220516.1"/>
    <property type="molecule type" value="Genomic_DNA"/>
</dbReference>
<evidence type="ECO:0000313" key="4">
    <source>
        <dbReference type="EMBL" id="CAB4220516.1"/>
    </source>
</evidence>
<dbReference type="EMBL" id="LR796970">
    <property type="protein sequence ID" value="CAB4178669.1"/>
    <property type="molecule type" value="Genomic_DNA"/>
</dbReference>
<organism evidence="3">
    <name type="scientific">uncultured Caudovirales phage</name>
    <dbReference type="NCBI Taxonomy" id="2100421"/>
    <lineage>
        <taxon>Viruses</taxon>
        <taxon>Duplodnaviria</taxon>
        <taxon>Heunggongvirae</taxon>
        <taxon>Uroviricota</taxon>
        <taxon>Caudoviricetes</taxon>
        <taxon>Peduoviridae</taxon>
        <taxon>Maltschvirus</taxon>
        <taxon>Maltschvirus maltsch</taxon>
    </lineage>
</organism>
<accession>A0A6J5R556</accession>
<evidence type="ECO:0000313" key="2">
    <source>
        <dbReference type="EMBL" id="CAB4178669.1"/>
    </source>
</evidence>
<gene>
    <name evidence="2" type="ORF">UFOVP1020_10</name>
    <name evidence="3" type="ORF">UFOVP1170_5</name>
    <name evidence="4" type="ORF">UFOVP1621_40</name>
    <name evidence="1" type="ORF">UFOVP512_15</name>
</gene>
<dbReference type="EMBL" id="LR797115">
    <property type="protein sequence ID" value="CAB4187855.1"/>
    <property type="molecule type" value="Genomic_DNA"/>
</dbReference>
<reference evidence="3" key="1">
    <citation type="submission" date="2020-05" db="EMBL/GenBank/DDBJ databases">
        <authorList>
            <person name="Chiriac C."/>
            <person name="Salcher M."/>
            <person name="Ghai R."/>
            <person name="Kavagutti S V."/>
        </authorList>
    </citation>
    <scope>NUCLEOTIDE SEQUENCE</scope>
</reference>
<evidence type="ECO:0000313" key="3">
    <source>
        <dbReference type="EMBL" id="CAB4187855.1"/>
    </source>
</evidence>